<protein>
    <recommendedName>
        <fullName evidence="4">Ester cyclase</fullName>
    </recommendedName>
</protein>
<proteinExistence type="predicted"/>
<organism evidence="2 3">
    <name type="scientific">Pseudolysinimonas kribbensis</name>
    <dbReference type="NCBI Taxonomy" id="433641"/>
    <lineage>
        <taxon>Bacteria</taxon>
        <taxon>Bacillati</taxon>
        <taxon>Actinomycetota</taxon>
        <taxon>Actinomycetes</taxon>
        <taxon>Micrococcales</taxon>
        <taxon>Microbacteriaceae</taxon>
        <taxon>Pseudolysinimonas</taxon>
    </lineage>
</organism>
<dbReference type="Gene3D" id="3.10.450.50">
    <property type="match status" value="1"/>
</dbReference>
<evidence type="ECO:0008006" key="4">
    <source>
        <dbReference type="Google" id="ProtNLM"/>
    </source>
</evidence>
<comment type="caution">
    <text evidence="2">The sequence shown here is derived from an EMBL/GenBank/DDBJ whole genome shotgun (WGS) entry which is preliminary data.</text>
</comment>
<dbReference type="InterPro" id="IPR009959">
    <property type="entry name" value="Cyclase_SnoaL-like"/>
</dbReference>
<sequence>MIGGALLLVLGIGLQLATAALTLHPAVVGVGWLIAAGGMGTIYPRLSTMMLGYSAPADQGFNSSALSNIESVGGATAIALGGLLFAAAGAPPAPGSPHRSCCRSRSRCSPCRSRSAPSTRARRPVSPDELRAWYADYLDVCNRHDLAELRTLLDPAVRRAHLPGGADAWIDDLRDLFDAFPDFRWKRVSVLVEDDRLAAHLRAGGTHRGTFRGIPATGRHVNVAEFAIYRIAEGRIVEYAGTADGAELLAQLG</sequence>
<keyword evidence="1" id="KW-1133">Transmembrane helix</keyword>
<reference evidence="3" key="1">
    <citation type="journal article" date="2019" name="Int. J. Syst. Evol. Microbiol.">
        <title>The Global Catalogue of Microorganisms (GCM) 10K type strain sequencing project: providing services to taxonomists for standard genome sequencing and annotation.</title>
        <authorList>
            <consortium name="The Broad Institute Genomics Platform"/>
            <consortium name="The Broad Institute Genome Sequencing Center for Infectious Disease"/>
            <person name="Wu L."/>
            <person name="Ma J."/>
        </authorList>
    </citation>
    <scope>NUCLEOTIDE SEQUENCE [LARGE SCALE GENOMIC DNA]</scope>
    <source>
        <strain evidence="3">NBRC 108894</strain>
    </source>
</reference>
<evidence type="ECO:0000313" key="3">
    <source>
        <dbReference type="Proteomes" id="UP001157034"/>
    </source>
</evidence>
<dbReference type="Pfam" id="PF07366">
    <property type="entry name" value="SnoaL"/>
    <property type="match status" value="1"/>
</dbReference>
<keyword evidence="3" id="KW-1185">Reference proteome</keyword>
<evidence type="ECO:0000313" key="2">
    <source>
        <dbReference type="EMBL" id="GMA95490.1"/>
    </source>
</evidence>
<dbReference type="InterPro" id="IPR032710">
    <property type="entry name" value="NTF2-like_dom_sf"/>
</dbReference>
<dbReference type="EMBL" id="BSVB01000001">
    <property type="protein sequence ID" value="GMA95490.1"/>
    <property type="molecule type" value="Genomic_DNA"/>
</dbReference>
<gene>
    <name evidence="2" type="ORF">GCM10025881_23140</name>
</gene>
<name>A0ABQ6K4D6_9MICO</name>
<dbReference type="PANTHER" id="PTHR38436:SF1">
    <property type="entry name" value="ESTER CYCLASE"/>
    <property type="match status" value="1"/>
</dbReference>
<feature type="transmembrane region" description="Helical" evidence="1">
    <location>
        <begin position="29"/>
        <end position="46"/>
    </location>
</feature>
<dbReference type="PANTHER" id="PTHR38436">
    <property type="entry name" value="POLYKETIDE CYCLASE SNOAL-LIKE DOMAIN"/>
    <property type="match status" value="1"/>
</dbReference>
<dbReference type="Proteomes" id="UP001157034">
    <property type="component" value="Unassembled WGS sequence"/>
</dbReference>
<dbReference type="SUPFAM" id="SSF54427">
    <property type="entry name" value="NTF2-like"/>
    <property type="match status" value="1"/>
</dbReference>
<accession>A0ABQ6K4D6</accession>
<evidence type="ECO:0000256" key="1">
    <source>
        <dbReference type="SAM" id="Phobius"/>
    </source>
</evidence>
<dbReference type="RefSeq" id="WP_284254255.1">
    <property type="nucleotide sequence ID" value="NZ_BSVB01000001.1"/>
</dbReference>
<keyword evidence="1" id="KW-0812">Transmembrane</keyword>
<keyword evidence="1" id="KW-0472">Membrane</keyword>